<dbReference type="AlphaFoldDB" id="A0A8S1HHT1"/>
<gene>
    <name evidence="2" type="ORF">CAUJ_LOCUS10694</name>
</gene>
<sequence>MRTYRIVRCKIGRLLVDPQDVAPVGVSLAHALIFVEPVGNTRNGRNMEEDEKRYPGQRCSTMPMDSGGGDGDLEDDDDAIFRSTHREREKPGLQEEFFFGRWEEPPIDDNKIMIPSSSWGTTSKTANKSRSNL</sequence>
<dbReference type="Proteomes" id="UP000835052">
    <property type="component" value="Unassembled WGS sequence"/>
</dbReference>
<feature type="compositionally biased region" description="Polar residues" evidence="1">
    <location>
        <begin position="115"/>
        <end position="133"/>
    </location>
</feature>
<feature type="compositionally biased region" description="Basic and acidic residues" evidence="1">
    <location>
        <begin position="45"/>
        <end position="54"/>
    </location>
</feature>
<keyword evidence="3" id="KW-1185">Reference proteome</keyword>
<comment type="caution">
    <text evidence="2">The sequence shown here is derived from an EMBL/GenBank/DDBJ whole genome shotgun (WGS) entry which is preliminary data.</text>
</comment>
<protein>
    <submittedName>
        <fullName evidence="2">Uncharacterized protein</fullName>
    </submittedName>
</protein>
<dbReference type="EMBL" id="CAJGYM010000047">
    <property type="protein sequence ID" value="CAD6194775.1"/>
    <property type="molecule type" value="Genomic_DNA"/>
</dbReference>
<name>A0A8S1HHT1_9PELO</name>
<evidence type="ECO:0000313" key="3">
    <source>
        <dbReference type="Proteomes" id="UP000835052"/>
    </source>
</evidence>
<accession>A0A8S1HHT1</accession>
<feature type="region of interest" description="Disordered" evidence="1">
    <location>
        <begin position="40"/>
        <end position="77"/>
    </location>
</feature>
<evidence type="ECO:0000313" key="2">
    <source>
        <dbReference type="EMBL" id="CAD6194775.1"/>
    </source>
</evidence>
<evidence type="ECO:0000256" key="1">
    <source>
        <dbReference type="SAM" id="MobiDB-lite"/>
    </source>
</evidence>
<proteinExistence type="predicted"/>
<feature type="region of interest" description="Disordered" evidence="1">
    <location>
        <begin position="109"/>
        <end position="133"/>
    </location>
</feature>
<organism evidence="2 3">
    <name type="scientific">Caenorhabditis auriculariae</name>
    <dbReference type="NCBI Taxonomy" id="2777116"/>
    <lineage>
        <taxon>Eukaryota</taxon>
        <taxon>Metazoa</taxon>
        <taxon>Ecdysozoa</taxon>
        <taxon>Nematoda</taxon>
        <taxon>Chromadorea</taxon>
        <taxon>Rhabditida</taxon>
        <taxon>Rhabditina</taxon>
        <taxon>Rhabditomorpha</taxon>
        <taxon>Rhabditoidea</taxon>
        <taxon>Rhabditidae</taxon>
        <taxon>Peloderinae</taxon>
        <taxon>Caenorhabditis</taxon>
    </lineage>
</organism>
<reference evidence="2" key="1">
    <citation type="submission" date="2020-10" db="EMBL/GenBank/DDBJ databases">
        <authorList>
            <person name="Kikuchi T."/>
        </authorList>
    </citation>
    <scope>NUCLEOTIDE SEQUENCE</scope>
    <source>
        <strain evidence="2">NKZ352</strain>
    </source>
</reference>